<keyword evidence="4" id="KW-1185">Reference proteome</keyword>
<keyword evidence="2" id="KW-0677">Repeat</keyword>
<sequence>MDALDTLVSQRPSVDRFAKAMALLEETPSPEREQAIGRAMTALASWPDSTRAAPAAAWQHIQQGLAPPFWWPLVRHVQLVEGDSLDVGPALAPLTSVNASQVSVDVSPLREAHGLRALDLTANEALESLDFLATTPRLERLILSGLELLPDLAPLRALPALHSLTLTFNPTLDDLAPLAPLKALRRLELSGNERLEDFGPLATLSGLESLVLDDCVGLRDLAFLEGLEQLQRLSARRLPLLEDLRPLADLRLRELSLGGARLADGTPLGSITSLVRLVLMEVPRLEDLSFLPSLPKLRALYLSELSITLPRLKAPALEELFISHCPHVVDLKALEALHALKELTLEDLPVKDLTPLAGLHTLERLALTRCPHVRDLSPLAGLPLRQLELIEPSPTLDTSPLPPGCQVIR</sequence>
<dbReference type="InterPro" id="IPR032675">
    <property type="entry name" value="LRR_dom_sf"/>
</dbReference>
<evidence type="ECO:0000256" key="1">
    <source>
        <dbReference type="ARBA" id="ARBA00022614"/>
    </source>
</evidence>
<accession>A0ABX7N547</accession>
<evidence type="ECO:0000313" key="3">
    <source>
        <dbReference type="EMBL" id="QSQ13874.1"/>
    </source>
</evidence>
<keyword evidence="1" id="KW-0433">Leucine-rich repeat</keyword>
<dbReference type="Proteomes" id="UP000663090">
    <property type="component" value="Chromosome"/>
</dbReference>
<gene>
    <name evidence="3" type="ORF">JY572_37050</name>
</gene>
<dbReference type="Gene3D" id="3.80.10.10">
    <property type="entry name" value="Ribonuclease Inhibitor"/>
    <property type="match status" value="2"/>
</dbReference>
<reference evidence="3 4" key="1">
    <citation type="submission" date="2021-02" db="EMBL/GenBank/DDBJ databases">
        <title>De Novo genome assembly of isolated myxobacteria.</title>
        <authorList>
            <person name="Stevens D.C."/>
        </authorList>
    </citation>
    <scope>NUCLEOTIDE SEQUENCE [LARGE SCALE GENOMIC DNA]</scope>
    <source>
        <strain evidence="3 4">SCHIC003</strain>
    </source>
</reference>
<dbReference type="EMBL" id="CP071091">
    <property type="protein sequence ID" value="QSQ13874.1"/>
    <property type="molecule type" value="Genomic_DNA"/>
</dbReference>
<evidence type="ECO:0000256" key="2">
    <source>
        <dbReference type="ARBA" id="ARBA00022737"/>
    </source>
</evidence>
<dbReference type="RefSeq" id="WP_206715675.1">
    <property type="nucleotide sequence ID" value="NZ_CP071091.1"/>
</dbReference>
<protein>
    <recommendedName>
        <fullName evidence="5">Leucine-rich repeat domain-containing protein</fullName>
    </recommendedName>
</protein>
<proteinExistence type="predicted"/>
<evidence type="ECO:0008006" key="5">
    <source>
        <dbReference type="Google" id="ProtNLM"/>
    </source>
</evidence>
<dbReference type="InterPro" id="IPR050836">
    <property type="entry name" value="SDS22/Internalin_LRR"/>
</dbReference>
<name>A0ABX7N547_9BACT</name>
<dbReference type="SUPFAM" id="SSF52058">
    <property type="entry name" value="L domain-like"/>
    <property type="match status" value="1"/>
</dbReference>
<dbReference type="PANTHER" id="PTHR46652">
    <property type="entry name" value="LEUCINE-RICH REPEAT AND IQ DOMAIN-CONTAINING PROTEIN 1-RELATED"/>
    <property type="match status" value="1"/>
</dbReference>
<organism evidence="3 4">
    <name type="scientific">Myxococcus landrumensis</name>
    <dbReference type="NCBI Taxonomy" id="2813577"/>
    <lineage>
        <taxon>Bacteria</taxon>
        <taxon>Pseudomonadati</taxon>
        <taxon>Myxococcota</taxon>
        <taxon>Myxococcia</taxon>
        <taxon>Myxococcales</taxon>
        <taxon>Cystobacterineae</taxon>
        <taxon>Myxococcaceae</taxon>
        <taxon>Myxococcus</taxon>
    </lineage>
</organism>
<dbReference type="PANTHER" id="PTHR46652:SF3">
    <property type="entry name" value="LEUCINE-RICH REPEAT-CONTAINING PROTEIN 9"/>
    <property type="match status" value="1"/>
</dbReference>
<evidence type="ECO:0000313" key="4">
    <source>
        <dbReference type="Proteomes" id="UP000663090"/>
    </source>
</evidence>